<keyword evidence="3" id="KW-1185">Reference proteome</keyword>
<evidence type="ECO:0000256" key="1">
    <source>
        <dbReference type="SAM" id="MobiDB-lite"/>
    </source>
</evidence>
<feature type="compositionally biased region" description="Basic and acidic residues" evidence="1">
    <location>
        <begin position="1"/>
        <end position="15"/>
    </location>
</feature>
<dbReference type="EMBL" id="JAGMUU010000021">
    <property type="protein sequence ID" value="KAH7129616.1"/>
    <property type="molecule type" value="Genomic_DNA"/>
</dbReference>
<sequence>MHEQIMRDLRQDSQSKPRSSSYTNRIELGTVIAEDEDSTNEATPERDPSINANRPERSVDRSSSRPIRSLDSPEQRTPENPRAFVKYRTLIDGKFDKDKISKQVPANRYSSRFGAFDASSALVAGGPSGGTVPLRLDIREVKSNLPRAAGNDGDSDQADYLEVPNTSVAVAILFQGSPVVGNEFSTSQLRC</sequence>
<reference evidence="2" key="1">
    <citation type="journal article" date="2021" name="Nat. Commun.">
        <title>Genetic determinants of endophytism in the Arabidopsis root mycobiome.</title>
        <authorList>
            <person name="Mesny F."/>
            <person name="Miyauchi S."/>
            <person name="Thiergart T."/>
            <person name="Pickel B."/>
            <person name="Atanasova L."/>
            <person name="Karlsson M."/>
            <person name="Huettel B."/>
            <person name="Barry K.W."/>
            <person name="Haridas S."/>
            <person name="Chen C."/>
            <person name="Bauer D."/>
            <person name="Andreopoulos W."/>
            <person name="Pangilinan J."/>
            <person name="LaButti K."/>
            <person name="Riley R."/>
            <person name="Lipzen A."/>
            <person name="Clum A."/>
            <person name="Drula E."/>
            <person name="Henrissat B."/>
            <person name="Kohler A."/>
            <person name="Grigoriev I.V."/>
            <person name="Martin F.M."/>
            <person name="Hacquard S."/>
        </authorList>
    </citation>
    <scope>NUCLEOTIDE SEQUENCE</scope>
    <source>
        <strain evidence="2">MPI-CAGE-AT-0021</strain>
    </source>
</reference>
<dbReference type="Proteomes" id="UP000717696">
    <property type="component" value="Unassembled WGS sequence"/>
</dbReference>
<protein>
    <submittedName>
        <fullName evidence="2">Uncharacterized protein</fullName>
    </submittedName>
</protein>
<comment type="caution">
    <text evidence="2">The sequence shown here is derived from an EMBL/GenBank/DDBJ whole genome shotgun (WGS) entry which is preliminary data.</text>
</comment>
<proteinExistence type="predicted"/>
<name>A0A9P9IRA9_9HYPO</name>
<dbReference type="AlphaFoldDB" id="A0A9P9IRA9"/>
<gene>
    <name evidence="2" type="ORF">B0J13DRAFT_530392</name>
</gene>
<evidence type="ECO:0000313" key="2">
    <source>
        <dbReference type="EMBL" id="KAH7129616.1"/>
    </source>
</evidence>
<organism evidence="2 3">
    <name type="scientific">Dactylonectria estremocensis</name>
    <dbReference type="NCBI Taxonomy" id="1079267"/>
    <lineage>
        <taxon>Eukaryota</taxon>
        <taxon>Fungi</taxon>
        <taxon>Dikarya</taxon>
        <taxon>Ascomycota</taxon>
        <taxon>Pezizomycotina</taxon>
        <taxon>Sordariomycetes</taxon>
        <taxon>Hypocreomycetidae</taxon>
        <taxon>Hypocreales</taxon>
        <taxon>Nectriaceae</taxon>
        <taxon>Dactylonectria</taxon>
    </lineage>
</organism>
<accession>A0A9P9IRA9</accession>
<feature type="compositionally biased region" description="Basic and acidic residues" evidence="1">
    <location>
        <begin position="43"/>
        <end position="63"/>
    </location>
</feature>
<evidence type="ECO:0000313" key="3">
    <source>
        <dbReference type="Proteomes" id="UP000717696"/>
    </source>
</evidence>
<feature type="region of interest" description="Disordered" evidence="1">
    <location>
        <begin position="1"/>
        <end position="82"/>
    </location>
</feature>